<dbReference type="EMBL" id="JH159154">
    <property type="protein sequence ID" value="EGZ18106.1"/>
    <property type="molecule type" value="Genomic_DNA"/>
</dbReference>
<gene>
    <name evidence="3" type="ORF">PHYSODRAFT_315106</name>
</gene>
<evidence type="ECO:0000313" key="3">
    <source>
        <dbReference type="EMBL" id="EGZ18106.1"/>
    </source>
</evidence>
<evidence type="ECO:0000313" key="4">
    <source>
        <dbReference type="Proteomes" id="UP000002640"/>
    </source>
</evidence>
<dbReference type="PANTHER" id="PTHR23317">
    <property type="entry name" value="DEDICATOR OF CYTOKINESIS DOCK"/>
    <property type="match status" value="1"/>
</dbReference>
<protein>
    <recommendedName>
        <fullName evidence="2">C2 DOCK-type domain-containing protein</fullName>
    </recommendedName>
</protein>
<dbReference type="InterPro" id="IPR035892">
    <property type="entry name" value="C2_domain_sf"/>
</dbReference>
<dbReference type="Pfam" id="PF14429">
    <property type="entry name" value="DOCK-C2"/>
    <property type="match status" value="1"/>
</dbReference>
<dbReference type="RefSeq" id="XP_009527164.1">
    <property type="nucleotide sequence ID" value="XM_009528869.1"/>
</dbReference>
<dbReference type="Gene3D" id="2.60.40.150">
    <property type="entry name" value="C2 domain"/>
    <property type="match status" value="1"/>
</dbReference>
<reference evidence="3 4" key="1">
    <citation type="journal article" date="2006" name="Science">
        <title>Phytophthora genome sequences uncover evolutionary origins and mechanisms of pathogenesis.</title>
        <authorList>
            <person name="Tyler B.M."/>
            <person name="Tripathy S."/>
            <person name="Zhang X."/>
            <person name="Dehal P."/>
            <person name="Jiang R.H."/>
            <person name="Aerts A."/>
            <person name="Arredondo F.D."/>
            <person name="Baxter L."/>
            <person name="Bensasson D."/>
            <person name="Beynon J.L."/>
            <person name="Chapman J."/>
            <person name="Damasceno C.M."/>
            <person name="Dorrance A.E."/>
            <person name="Dou D."/>
            <person name="Dickerman A.W."/>
            <person name="Dubchak I.L."/>
            <person name="Garbelotto M."/>
            <person name="Gijzen M."/>
            <person name="Gordon S.G."/>
            <person name="Govers F."/>
            <person name="Grunwald N.J."/>
            <person name="Huang W."/>
            <person name="Ivors K.L."/>
            <person name="Jones R.W."/>
            <person name="Kamoun S."/>
            <person name="Krampis K."/>
            <person name="Lamour K.H."/>
            <person name="Lee M.K."/>
            <person name="McDonald W.H."/>
            <person name="Medina M."/>
            <person name="Meijer H.J."/>
            <person name="Nordberg E.K."/>
            <person name="Maclean D.J."/>
            <person name="Ospina-Giraldo M.D."/>
            <person name="Morris P.F."/>
            <person name="Phuntumart V."/>
            <person name="Putnam N.H."/>
            <person name="Rash S."/>
            <person name="Rose J.K."/>
            <person name="Sakihama Y."/>
            <person name="Salamov A.A."/>
            <person name="Savidor A."/>
            <person name="Scheuring C.F."/>
            <person name="Smith B.M."/>
            <person name="Sobral B.W."/>
            <person name="Terry A."/>
            <person name="Torto-Alalibo T.A."/>
            <person name="Win J."/>
            <person name="Xu Z."/>
            <person name="Zhang H."/>
            <person name="Grigoriev I.V."/>
            <person name="Rokhsar D.S."/>
            <person name="Boore J.L."/>
        </authorList>
    </citation>
    <scope>NUCLEOTIDE SEQUENCE [LARGE SCALE GENOMIC DNA]</scope>
    <source>
        <strain evidence="3 4">P6497</strain>
    </source>
</reference>
<dbReference type="GeneID" id="20643807"/>
<dbReference type="AlphaFoldDB" id="G4ZI57"/>
<comment type="similarity">
    <text evidence="1">Belongs to the DOCK family.</text>
</comment>
<dbReference type="GO" id="GO:0005085">
    <property type="term" value="F:guanyl-nucleotide exchange factor activity"/>
    <property type="evidence" value="ECO:0007669"/>
    <property type="project" value="InterPro"/>
</dbReference>
<feature type="domain" description="C2 DOCK-type" evidence="2">
    <location>
        <begin position="286"/>
        <end position="465"/>
    </location>
</feature>
<dbReference type="PANTHER" id="PTHR23317:SF76">
    <property type="entry name" value="LD20667P"/>
    <property type="match status" value="1"/>
</dbReference>
<proteinExistence type="inferred from homology"/>
<name>G4ZI57_PHYSP</name>
<dbReference type="Proteomes" id="UP000002640">
    <property type="component" value="Unassembled WGS sequence"/>
</dbReference>
<dbReference type="GO" id="GO:0007264">
    <property type="term" value="P:small GTPase-mediated signal transduction"/>
    <property type="evidence" value="ECO:0007669"/>
    <property type="project" value="InterPro"/>
</dbReference>
<dbReference type="InterPro" id="IPR027007">
    <property type="entry name" value="C2_DOCK-type_domain"/>
</dbReference>
<dbReference type="OMA" id="QYRNIAI"/>
<dbReference type="PROSITE" id="PS51650">
    <property type="entry name" value="C2_DOCK"/>
    <property type="match status" value="1"/>
</dbReference>
<dbReference type="CDD" id="cd08679">
    <property type="entry name" value="C2_DOCK180_related"/>
    <property type="match status" value="1"/>
</dbReference>
<dbReference type="KEGG" id="psoj:PHYSODRAFT_315106"/>
<dbReference type="InParanoid" id="G4ZI57"/>
<sequence>MELPLPPSPAEAPILQEFSRPWRALRLPVPTSSSEEEEEVEESLLKCYYPQYSPPEPTFASEVRMPPFLEPRVAVPESQAFLVIPRIRFTLGTIEPLVCRMLVYDVAQSCRVTEEFCFRIPGPMLDKTDCTIPPAALMYLLPMKSPYLVLKVSKVLVGDGDIATAPYCAPDKFASPAEQQKLVDKAVDCGMRLGRFQQPLAWGAMPLVKGAKQSMTLYRQRACIPEEQRLALILDTIRGTLNVGASSEQQNGDKILQCREVQPLCPPSFVSASGIAASGPVAVSYVNTLYLYPLQIEKCQYRNVAIRVQLLQREVDTVRGLEETEDAVLRAVYRANNQVGRSAYALVGYHQKNPQFEDEIKICLPVSLTTEHHILFTFYHVHCKKLQPNQPQQELIGYAALPVSRKDGTIIQDGRYTVNVTPAPVSSKPSASGGAISLSPGYVGAVRDAVVDNTKTVFSCRSRVVSSVHSQDSAIAEFLSPFHGTRRTGASKDAAANEDAIVKRLVGLVQSDASNLRYYFFMIAKFVLGYLRYGTSIVRWSAFRTLLAVIKKITSDPQGKPKSDEVGRVLQYVHIVFDERSIDDPIDSKSPVKRERKSVFGALLETWLNVLNNKTSIEENTDTLAMSRTYSKVLLQLILKSMAMTLLDQRDSPDAEDSSLPILLAKNDEVVLERVLIQLMAYARDDPSKDLTVKKDVNSSVAFFCRGIFLIVKNALPARVIDRCVKWINVQGDAASLSNTWFPFLTNLVAFEFFPTINGAVPAQDSNLAKRRAWLAKAVFVKLLLIVDKQTEHTTRVWAARLLRWMFAVQAYNPWYQSPERQERIALLVGDDLSNTLNGVLSPARAALDLQKELVGCVGHLLSSVSSLHLPLFFQLTNGSSEQLSFTEALSFYHRVVSYSLFELRCRQQIY</sequence>
<keyword evidence="4" id="KW-1185">Reference proteome</keyword>
<evidence type="ECO:0000256" key="1">
    <source>
        <dbReference type="PROSITE-ProRule" id="PRU00983"/>
    </source>
</evidence>
<evidence type="ECO:0000259" key="2">
    <source>
        <dbReference type="PROSITE" id="PS51650"/>
    </source>
</evidence>
<accession>G4ZI57</accession>
<organism evidence="3 4">
    <name type="scientific">Phytophthora sojae (strain P6497)</name>
    <name type="common">Soybean stem and root rot agent</name>
    <name type="synonym">Phytophthora megasperma f. sp. glycines</name>
    <dbReference type="NCBI Taxonomy" id="1094619"/>
    <lineage>
        <taxon>Eukaryota</taxon>
        <taxon>Sar</taxon>
        <taxon>Stramenopiles</taxon>
        <taxon>Oomycota</taxon>
        <taxon>Peronosporomycetes</taxon>
        <taxon>Peronosporales</taxon>
        <taxon>Peronosporaceae</taxon>
        <taxon>Phytophthora</taxon>
    </lineage>
</organism>
<dbReference type="InterPro" id="IPR026791">
    <property type="entry name" value="DOCK"/>
</dbReference>